<comment type="caution">
    <text evidence="1">The sequence shown here is derived from an EMBL/GenBank/DDBJ whole genome shotgun (WGS) entry which is preliminary data.</text>
</comment>
<organism evidence="1 2">
    <name type="scientific">Leifsonia kafniensis</name>
    <dbReference type="NCBI Taxonomy" id="475957"/>
    <lineage>
        <taxon>Bacteria</taxon>
        <taxon>Bacillati</taxon>
        <taxon>Actinomycetota</taxon>
        <taxon>Actinomycetes</taxon>
        <taxon>Micrococcales</taxon>
        <taxon>Microbacteriaceae</taxon>
        <taxon>Leifsonia</taxon>
    </lineage>
</organism>
<dbReference type="Proteomes" id="UP001501803">
    <property type="component" value="Unassembled WGS sequence"/>
</dbReference>
<dbReference type="InterPro" id="IPR006175">
    <property type="entry name" value="YjgF/YER057c/UK114"/>
</dbReference>
<sequence>MSINWQSNRTPVPPHPYAHWVANDDWIIVSGSVGFAPDFTIPDDFAEQVSYAIANIEFSLNQAGATLSDVVLLKPYVTDIANAAVLDEVLNRILPSPRPAGGALVAVNALAHPAFKVEFEAWAQRGATWTEWTPGN</sequence>
<accession>A0ABP7KLX4</accession>
<dbReference type="EMBL" id="BAABCN010000007">
    <property type="protein sequence ID" value="GAA3882221.1"/>
    <property type="molecule type" value="Genomic_DNA"/>
</dbReference>
<evidence type="ECO:0000313" key="2">
    <source>
        <dbReference type="Proteomes" id="UP001501803"/>
    </source>
</evidence>
<dbReference type="Gene3D" id="3.30.1330.40">
    <property type="entry name" value="RutC-like"/>
    <property type="match status" value="1"/>
</dbReference>
<dbReference type="PANTHER" id="PTHR43857">
    <property type="entry name" value="BLR7761 PROTEIN"/>
    <property type="match status" value="1"/>
</dbReference>
<name>A0ABP7KLX4_9MICO</name>
<protein>
    <submittedName>
        <fullName evidence="1">RidA family protein</fullName>
    </submittedName>
</protein>
<dbReference type="Pfam" id="PF01042">
    <property type="entry name" value="Ribonuc_L-PSP"/>
    <property type="match status" value="1"/>
</dbReference>
<reference evidence="2" key="1">
    <citation type="journal article" date="2019" name="Int. J. Syst. Evol. Microbiol.">
        <title>The Global Catalogue of Microorganisms (GCM) 10K type strain sequencing project: providing services to taxonomists for standard genome sequencing and annotation.</title>
        <authorList>
            <consortium name="The Broad Institute Genomics Platform"/>
            <consortium name="The Broad Institute Genome Sequencing Center for Infectious Disease"/>
            <person name="Wu L."/>
            <person name="Ma J."/>
        </authorList>
    </citation>
    <scope>NUCLEOTIDE SEQUENCE [LARGE SCALE GENOMIC DNA]</scope>
    <source>
        <strain evidence="2">JCM 17021</strain>
    </source>
</reference>
<proteinExistence type="predicted"/>
<dbReference type="PANTHER" id="PTHR43857:SF1">
    <property type="entry name" value="YJGH FAMILY PROTEIN"/>
    <property type="match status" value="1"/>
</dbReference>
<gene>
    <name evidence="1" type="ORF">GCM10022381_25610</name>
</gene>
<dbReference type="SUPFAM" id="SSF55298">
    <property type="entry name" value="YjgF-like"/>
    <property type="match status" value="1"/>
</dbReference>
<dbReference type="InterPro" id="IPR035959">
    <property type="entry name" value="RutC-like_sf"/>
</dbReference>
<evidence type="ECO:0000313" key="1">
    <source>
        <dbReference type="EMBL" id="GAA3882221.1"/>
    </source>
</evidence>
<keyword evidence="2" id="KW-1185">Reference proteome</keyword>
<dbReference type="RefSeq" id="WP_345067212.1">
    <property type="nucleotide sequence ID" value="NZ_BAABCN010000007.1"/>
</dbReference>